<name>A0A5M3X069_9ACTN</name>
<feature type="compositionally biased region" description="Low complexity" evidence="1">
    <location>
        <begin position="44"/>
        <end position="63"/>
    </location>
</feature>
<protein>
    <submittedName>
        <fullName evidence="2">Uncharacterized protein</fullName>
    </submittedName>
</protein>
<dbReference type="OrthoDB" id="9834636at2"/>
<organism evidence="2 3">
    <name type="scientific">Acrocarpospora macrocephala</name>
    <dbReference type="NCBI Taxonomy" id="150177"/>
    <lineage>
        <taxon>Bacteria</taxon>
        <taxon>Bacillati</taxon>
        <taxon>Actinomycetota</taxon>
        <taxon>Actinomycetes</taxon>
        <taxon>Streptosporangiales</taxon>
        <taxon>Streptosporangiaceae</taxon>
        <taxon>Acrocarpospora</taxon>
    </lineage>
</organism>
<proteinExistence type="predicted"/>
<evidence type="ECO:0000256" key="1">
    <source>
        <dbReference type="SAM" id="MobiDB-lite"/>
    </source>
</evidence>
<gene>
    <name evidence="2" type="ORF">Amac_080470</name>
</gene>
<feature type="compositionally biased region" description="Polar residues" evidence="1">
    <location>
        <begin position="29"/>
        <end position="39"/>
    </location>
</feature>
<feature type="compositionally biased region" description="Basic and acidic residues" evidence="1">
    <location>
        <begin position="72"/>
        <end position="90"/>
    </location>
</feature>
<sequence>MTDTDPRAVAEPVTAGKVGARRAEMGQQLPDSVSLSLNVPQIRPAATARPEAATPSTADPTPAMLIWPPIEPPRRPDISDDLAENARRMNEAPPVNDVVAAHTRHDTSPETTPARPASETPPRKHRARYVTAAAVAAGVAALIRHHRRVHH</sequence>
<evidence type="ECO:0000313" key="3">
    <source>
        <dbReference type="Proteomes" id="UP000331127"/>
    </source>
</evidence>
<dbReference type="AlphaFoldDB" id="A0A5M3X069"/>
<keyword evidence="3" id="KW-1185">Reference proteome</keyword>
<dbReference type="EMBL" id="BLAE01000059">
    <property type="protein sequence ID" value="GES14450.1"/>
    <property type="molecule type" value="Genomic_DNA"/>
</dbReference>
<comment type="caution">
    <text evidence="2">The sequence shown here is derived from an EMBL/GenBank/DDBJ whole genome shotgun (WGS) entry which is preliminary data.</text>
</comment>
<feature type="region of interest" description="Disordered" evidence="1">
    <location>
        <begin position="1"/>
        <end position="127"/>
    </location>
</feature>
<evidence type="ECO:0000313" key="2">
    <source>
        <dbReference type="EMBL" id="GES14450.1"/>
    </source>
</evidence>
<dbReference type="RefSeq" id="WP_155359629.1">
    <property type="nucleotide sequence ID" value="NZ_BAAAHL010000036.1"/>
</dbReference>
<reference evidence="2 3" key="1">
    <citation type="submission" date="2019-10" db="EMBL/GenBank/DDBJ databases">
        <title>Whole genome shotgun sequence of Acrocarpospora macrocephala NBRC 16266.</title>
        <authorList>
            <person name="Ichikawa N."/>
            <person name="Kimura A."/>
            <person name="Kitahashi Y."/>
            <person name="Komaki H."/>
            <person name="Oguchi A."/>
        </authorList>
    </citation>
    <scope>NUCLEOTIDE SEQUENCE [LARGE SCALE GENOMIC DNA]</scope>
    <source>
        <strain evidence="2 3">NBRC 16266</strain>
    </source>
</reference>
<dbReference type="Proteomes" id="UP000331127">
    <property type="component" value="Unassembled WGS sequence"/>
</dbReference>
<accession>A0A5M3X069</accession>